<keyword evidence="2" id="KW-1185">Reference proteome</keyword>
<dbReference type="OrthoDB" id="2911325at2"/>
<dbReference type="EMBL" id="FOHJ01000002">
    <property type="protein sequence ID" value="SES94386.1"/>
    <property type="molecule type" value="Genomic_DNA"/>
</dbReference>
<organism evidence="1 2">
    <name type="scientific">Salinibacillus kushneri</name>
    <dbReference type="NCBI Taxonomy" id="237682"/>
    <lineage>
        <taxon>Bacteria</taxon>
        <taxon>Bacillati</taxon>
        <taxon>Bacillota</taxon>
        <taxon>Bacilli</taxon>
        <taxon>Bacillales</taxon>
        <taxon>Bacillaceae</taxon>
        <taxon>Salinibacillus</taxon>
    </lineage>
</organism>
<evidence type="ECO:0000313" key="2">
    <source>
        <dbReference type="Proteomes" id="UP000199095"/>
    </source>
</evidence>
<dbReference type="Proteomes" id="UP000199095">
    <property type="component" value="Unassembled WGS sequence"/>
</dbReference>
<dbReference type="AlphaFoldDB" id="A0A1I0AJF3"/>
<proteinExistence type="predicted"/>
<evidence type="ECO:0000313" key="1">
    <source>
        <dbReference type="EMBL" id="SES94386.1"/>
    </source>
</evidence>
<accession>A0A1I0AJF3</accession>
<gene>
    <name evidence="1" type="ORF">SAMN05421676_102173</name>
</gene>
<reference evidence="2" key="1">
    <citation type="submission" date="2016-10" db="EMBL/GenBank/DDBJ databases">
        <authorList>
            <person name="Varghese N."/>
            <person name="Submissions S."/>
        </authorList>
    </citation>
    <scope>NUCLEOTIDE SEQUENCE [LARGE SCALE GENOMIC DNA]</scope>
    <source>
        <strain evidence="2">CGMCC 1.3566</strain>
    </source>
</reference>
<name>A0A1I0AJF3_9BACI</name>
<dbReference type="RefSeq" id="WP_093131943.1">
    <property type="nucleotide sequence ID" value="NZ_FOHJ01000002.1"/>
</dbReference>
<protein>
    <submittedName>
        <fullName evidence="1">Uncharacterized protein</fullName>
    </submittedName>
</protein>
<sequence length="61" mass="7125">MDFLFLIVAICLLLFAMSKMSMITYSKRNSVLKEAKQNALSLSLRDDRYRIFGNIAQLHRQ</sequence>